<dbReference type="PANTHER" id="PTHR22726">
    <property type="entry name" value="METALLOENDOPEPTIDASE OMA1"/>
    <property type="match status" value="1"/>
</dbReference>
<dbReference type="RefSeq" id="WP_154328333.1">
    <property type="nucleotide sequence ID" value="NZ_CP045696.1"/>
</dbReference>
<dbReference type="InterPro" id="IPR001915">
    <property type="entry name" value="Peptidase_M48"/>
</dbReference>
<dbReference type="Proteomes" id="UP000483362">
    <property type="component" value="Unassembled WGS sequence"/>
</dbReference>
<dbReference type="EMBL" id="VULT01000004">
    <property type="protein sequence ID" value="MSS16871.1"/>
    <property type="molecule type" value="Genomic_DNA"/>
</dbReference>
<reference evidence="9 10" key="1">
    <citation type="submission" date="2019-08" db="EMBL/GenBank/DDBJ databases">
        <title>In-depth cultivation of the pig gut microbiome towards novel bacterial diversity and tailored functional studies.</title>
        <authorList>
            <person name="Wylensek D."/>
            <person name="Hitch T.C.A."/>
            <person name="Clavel T."/>
        </authorList>
    </citation>
    <scope>NUCLEOTIDE SEQUENCE [LARGE SCALE GENOMIC DNA]</scope>
    <source>
        <strain evidence="9 10">Oil-RF-744-WCA-WT-10</strain>
    </source>
</reference>
<feature type="compositionally biased region" description="Basic residues" evidence="7">
    <location>
        <begin position="274"/>
        <end position="297"/>
    </location>
</feature>
<dbReference type="GO" id="GO:0016020">
    <property type="term" value="C:membrane"/>
    <property type="evidence" value="ECO:0007669"/>
    <property type="project" value="TreeGrafter"/>
</dbReference>
<dbReference type="AlphaFoldDB" id="A0A6L5X9E5"/>
<evidence type="ECO:0000259" key="8">
    <source>
        <dbReference type="Pfam" id="PF01435"/>
    </source>
</evidence>
<keyword evidence="3 6" id="KW-0378">Hydrolase</keyword>
<dbReference type="GO" id="GO:0046872">
    <property type="term" value="F:metal ion binding"/>
    <property type="evidence" value="ECO:0007669"/>
    <property type="project" value="UniProtKB-KW"/>
</dbReference>
<dbReference type="GO" id="GO:0004222">
    <property type="term" value="F:metalloendopeptidase activity"/>
    <property type="evidence" value="ECO:0007669"/>
    <property type="project" value="InterPro"/>
</dbReference>
<protein>
    <submittedName>
        <fullName evidence="9">M48 family metallopeptidase</fullName>
    </submittedName>
</protein>
<evidence type="ECO:0000256" key="6">
    <source>
        <dbReference type="RuleBase" id="RU003983"/>
    </source>
</evidence>
<comment type="caution">
    <text evidence="9">The sequence shown here is derived from an EMBL/GenBank/DDBJ whole genome shotgun (WGS) entry which is preliminary data.</text>
</comment>
<evidence type="ECO:0000256" key="2">
    <source>
        <dbReference type="ARBA" id="ARBA00022723"/>
    </source>
</evidence>
<gene>
    <name evidence="9" type="ORF">FYJ29_03695</name>
</gene>
<evidence type="ECO:0000313" key="10">
    <source>
        <dbReference type="Proteomes" id="UP000483362"/>
    </source>
</evidence>
<dbReference type="CDD" id="cd07331">
    <property type="entry name" value="M48C_Oma1_like"/>
    <property type="match status" value="1"/>
</dbReference>
<keyword evidence="10" id="KW-1185">Reference proteome</keyword>
<comment type="cofactor">
    <cofactor evidence="6">
        <name>Zn(2+)</name>
        <dbReference type="ChEBI" id="CHEBI:29105"/>
    </cofactor>
    <text evidence="6">Binds 1 zinc ion per subunit.</text>
</comment>
<name>A0A6L5X9E5_9BACT</name>
<keyword evidence="2" id="KW-0479">Metal-binding</keyword>
<feature type="region of interest" description="Disordered" evidence="7">
    <location>
        <begin position="271"/>
        <end position="297"/>
    </location>
</feature>
<dbReference type="PANTHER" id="PTHR22726:SF24">
    <property type="entry name" value="M48 FAMILY METALLOPEPTIDASE"/>
    <property type="match status" value="1"/>
</dbReference>
<evidence type="ECO:0000313" key="9">
    <source>
        <dbReference type="EMBL" id="MSS16871.1"/>
    </source>
</evidence>
<dbReference type="Gene3D" id="3.30.2010.10">
    <property type="entry name" value="Metalloproteases ('zincins'), catalytic domain"/>
    <property type="match status" value="1"/>
</dbReference>
<keyword evidence="1 6" id="KW-0645">Protease</keyword>
<keyword evidence="5 6" id="KW-0482">Metalloprotease</keyword>
<dbReference type="InterPro" id="IPR051156">
    <property type="entry name" value="Mito/Outer_Membr_Metalloprot"/>
</dbReference>
<keyword evidence="4 6" id="KW-0862">Zinc</keyword>
<proteinExistence type="inferred from homology"/>
<feature type="domain" description="Peptidase M48" evidence="8">
    <location>
        <begin position="74"/>
        <end position="255"/>
    </location>
</feature>
<sequence length="297" mass="32198">MKSKIIMLGAVAAMLLTSCGSVPITGRKQLNLVSDQEVLQSSLSQYNSYMKTATISGEKTQSEMVTRVGKRIAAATEKYLNEHGLSSEVKNFSWEFNLVKNDEINAFCMPGGKIVVYEGLMKIVNSDAELAVVLGHEVAHAVAKHSNERMSQQILAQYGAQAVSLATSGSSAATQAIASQVYGLGANYGVMLPYSRKHEAEADKMGLVLMSLAGYDPSVALNFWKKMSASSNNNQNDFFSDHPSDAKRIAAIEKELPAIEKEYASYIAAGKAKSTTHKSTSTKKTKTSKKKKSTHRK</sequence>
<evidence type="ECO:0000256" key="5">
    <source>
        <dbReference type="ARBA" id="ARBA00023049"/>
    </source>
</evidence>
<evidence type="ECO:0000256" key="7">
    <source>
        <dbReference type="SAM" id="MobiDB-lite"/>
    </source>
</evidence>
<dbReference type="GO" id="GO:0051603">
    <property type="term" value="P:proteolysis involved in protein catabolic process"/>
    <property type="evidence" value="ECO:0007669"/>
    <property type="project" value="TreeGrafter"/>
</dbReference>
<evidence type="ECO:0000256" key="4">
    <source>
        <dbReference type="ARBA" id="ARBA00022833"/>
    </source>
</evidence>
<organism evidence="9 10">
    <name type="scientific">Sodaliphilus pleomorphus</name>
    <dbReference type="NCBI Taxonomy" id="2606626"/>
    <lineage>
        <taxon>Bacteria</taxon>
        <taxon>Pseudomonadati</taxon>
        <taxon>Bacteroidota</taxon>
        <taxon>Bacteroidia</taxon>
        <taxon>Bacteroidales</taxon>
        <taxon>Muribaculaceae</taxon>
        <taxon>Sodaliphilus</taxon>
    </lineage>
</organism>
<comment type="similarity">
    <text evidence="6">Belongs to the peptidase M48 family.</text>
</comment>
<dbReference type="Pfam" id="PF01435">
    <property type="entry name" value="Peptidase_M48"/>
    <property type="match status" value="1"/>
</dbReference>
<dbReference type="PROSITE" id="PS51257">
    <property type="entry name" value="PROKAR_LIPOPROTEIN"/>
    <property type="match status" value="1"/>
</dbReference>
<accession>A0A6L5X9E5</accession>
<evidence type="ECO:0000256" key="1">
    <source>
        <dbReference type="ARBA" id="ARBA00022670"/>
    </source>
</evidence>
<evidence type="ECO:0000256" key="3">
    <source>
        <dbReference type="ARBA" id="ARBA00022801"/>
    </source>
</evidence>